<evidence type="ECO:0000256" key="4">
    <source>
        <dbReference type="ARBA" id="ARBA00022840"/>
    </source>
</evidence>
<keyword evidence="2" id="KW-0547">Nucleotide-binding</keyword>
<accession>A0AAD9PHQ1</accession>
<dbReference type="PROSITE" id="PS00108">
    <property type="entry name" value="PROTEIN_KINASE_ST"/>
    <property type="match status" value="1"/>
</dbReference>
<dbReference type="InterPro" id="IPR011009">
    <property type="entry name" value="Kinase-like_dom_sf"/>
</dbReference>
<dbReference type="GeneID" id="94337671"/>
<organism evidence="6 7">
    <name type="scientific">Babesia duncani</name>
    <dbReference type="NCBI Taxonomy" id="323732"/>
    <lineage>
        <taxon>Eukaryota</taxon>
        <taxon>Sar</taxon>
        <taxon>Alveolata</taxon>
        <taxon>Apicomplexa</taxon>
        <taxon>Aconoidasida</taxon>
        <taxon>Piroplasmida</taxon>
        <taxon>Babesiidae</taxon>
        <taxon>Babesia</taxon>
    </lineage>
</organism>
<dbReference type="GO" id="GO:0005524">
    <property type="term" value="F:ATP binding"/>
    <property type="evidence" value="ECO:0007669"/>
    <property type="project" value="UniProtKB-KW"/>
</dbReference>
<evidence type="ECO:0000256" key="2">
    <source>
        <dbReference type="ARBA" id="ARBA00022741"/>
    </source>
</evidence>
<dbReference type="Pfam" id="PF00069">
    <property type="entry name" value="Pkinase"/>
    <property type="match status" value="1"/>
</dbReference>
<evidence type="ECO:0000313" key="6">
    <source>
        <dbReference type="EMBL" id="KAK2195074.1"/>
    </source>
</evidence>
<dbReference type="PROSITE" id="PS50011">
    <property type="entry name" value="PROTEIN_KINASE_DOM"/>
    <property type="match status" value="1"/>
</dbReference>
<dbReference type="Gene3D" id="1.10.510.10">
    <property type="entry name" value="Transferase(Phosphotransferase) domain 1"/>
    <property type="match status" value="1"/>
</dbReference>
<dbReference type="InterPro" id="IPR051681">
    <property type="entry name" value="Ser/Thr_Kinases-Pseudokinases"/>
</dbReference>
<evidence type="ECO:0000256" key="3">
    <source>
        <dbReference type="ARBA" id="ARBA00022777"/>
    </source>
</evidence>
<evidence type="ECO:0000313" key="7">
    <source>
        <dbReference type="Proteomes" id="UP001214638"/>
    </source>
</evidence>
<dbReference type="EMBL" id="JALLKP010000005">
    <property type="protein sequence ID" value="KAK2195074.1"/>
    <property type="molecule type" value="Genomic_DNA"/>
</dbReference>
<dbReference type="AlphaFoldDB" id="A0AAD9PHQ1"/>
<keyword evidence="4" id="KW-0067">ATP-binding</keyword>
<keyword evidence="3 6" id="KW-0418">Kinase</keyword>
<dbReference type="RefSeq" id="XP_067801917.1">
    <property type="nucleotide sequence ID" value="XM_067948386.1"/>
</dbReference>
<dbReference type="InterPro" id="IPR000719">
    <property type="entry name" value="Prot_kinase_dom"/>
</dbReference>
<keyword evidence="7" id="KW-1185">Reference proteome</keyword>
<dbReference type="InterPro" id="IPR008271">
    <property type="entry name" value="Ser/Thr_kinase_AS"/>
</dbReference>
<dbReference type="PANTHER" id="PTHR44329:SF288">
    <property type="entry name" value="MITOGEN-ACTIVATED PROTEIN KINASE KINASE KINASE 20"/>
    <property type="match status" value="1"/>
</dbReference>
<dbReference type="SUPFAM" id="SSF56112">
    <property type="entry name" value="Protein kinase-like (PK-like)"/>
    <property type="match status" value="1"/>
</dbReference>
<evidence type="ECO:0000256" key="1">
    <source>
        <dbReference type="ARBA" id="ARBA00022679"/>
    </source>
</evidence>
<comment type="caution">
    <text evidence="6">The sequence shown here is derived from an EMBL/GenBank/DDBJ whole genome shotgun (WGS) entry which is preliminary data.</text>
</comment>
<dbReference type="KEGG" id="bdw:94337671"/>
<protein>
    <submittedName>
        <fullName evidence="6">Bifunctional Serine-threonine-protein kinase</fullName>
    </submittedName>
</protein>
<reference evidence="6" key="1">
    <citation type="journal article" date="2023" name="Nat. Microbiol.">
        <title>Babesia duncani multi-omics identifies virulence factors and drug targets.</title>
        <authorList>
            <person name="Singh P."/>
            <person name="Lonardi S."/>
            <person name="Liang Q."/>
            <person name="Vydyam P."/>
            <person name="Khabirova E."/>
            <person name="Fang T."/>
            <person name="Gihaz S."/>
            <person name="Thekkiniath J."/>
            <person name="Munshi M."/>
            <person name="Abel S."/>
            <person name="Ciampossin L."/>
            <person name="Batugedara G."/>
            <person name="Gupta M."/>
            <person name="Lu X.M."/>
            <person name="Lenz T."/>
            <person name="Chakravarty S."/>
            <person name="Cornillot E."/>
            <person name="Hu Y."/>
            <person name="Ma W."/>
            <person name="Gonzalez L.M."/>
            <person name="Sanchez S."/>
            <person name="Estrada K."/>
            <person name="Sanchez-Flores A."/>
            <person name="Montero E."/>
            <person name="Harb O.S."/>
            <person name="Le Roch K.G."/>
            <person name="Mamoun C.B."/>
        </authorList>
    </citation>
    <scope>NUCLEOTIDE SEQUENCE</scope>
    <source>
        <strain evidence="6">WA1</strain>
    </source>
</reference>
<dbReference type="GO" id="GO:0004674">
    <property type="term" value="F:protein serine/threonine kinase activity"/>
    <property type="evidence" value="ECO:0007669"/>
    <property type="project" value="TreeGrafter"/>
</dbReference>
<gene>
    <name evidence="6" type="ORF">BdWA1_003374</name>
</gene>
<dbReference type="Proteomes" id="UP001214638">
    <property type="component" value="Unassembled WGS sequence"/>
</dbReference>
<keyword evidence="1" id="KW-0808">Transferase</keyword>
<dbReference type="PANTHER" id="PTHR44329">
    <property type="entry name" value="SERINE/THREONINE-PROTEIN KINASE TNNI3K-RELATED"/>
    <property type="match status" value="1"/>
</dbReference>
<feature type="domain" description="Protein kinase" evidence="5">
    <location>
        <begin position="192"/>
        <end position="486"/>
    </location>
</feature>
<name>A0AAD9PHQ1_9APIC</name>
<sequence length="496" mass="55984">MQLNDSRSKDLILIQNALAVTRDHVKSKMLAQEKQQRPSISTFETVSTYRSDNSDERGRYGSINKLKTRVLPSETIQNSHASQALKNFAKLTLHPKETTKQNVPQAKVPTKTQPPVRFWHRPFALKKDETLGSTFHDIPLMETVVGSVDKSWHLEAIKTLSRQQYSSLKMTMLRLSNSDFNLHPKSLLILSRGTWEILQEGTFGTVYIGWITNKGKAAIKVPVSHMIKHDPIGVMRRYISEWDILSKCNHPNIVKIFGGIILGVYDIWLCTELVQGMDLHSVKYGPNCVKAIPQRAAIKMCRQLAAAILYLHTPTETKGIVVHRDIKPENIIITSDWNIRLCDFGDAIESNEGNVNSVSGATWLYAPPELLLHKTIRHDLLKHHSNIKEPPPLSEKWDIWSMGCVLLEMFGYPGPFHHMVDHSDQPNVVCEKMVQGAIKGLEPNIPTAFCYTKMGALIRACLDNDPNARPTAAQVCKALAIPDVYLLQKNTMLKPR</sequence>
<evidence type="ECO:0000259" key="5">
    <source>
        <dbReference type="PROSITE" id="PS50011"/>
    </source>
</evidence>
<proteinExistence type="predicted"/>
<dbReference type="CDD" id="cd14014">
    <property type="entry name" value="STKc_PknB_like"/>
    <property type="match status" value="1"/>
</dbReference>
<dbReference type="SMART" id="SM00220">
    <property type="entry name" value="S_TKc"/>
    <property type="match status" value="1"/>
</dbReference>